<evidence type="ECO:0000313" key="2">
    <source>
        <dbReference type="Proteomes" id="UP000587396"/>
    </source>
</evidence>
<dbReference type="RefSeq" id="WP_185905764.1">
    <property type="nucleotide sequence ID" value="NZ_JACMSE010000009.1"/>
</dbReference>
<evidence type="ECO:0000313" key="1">
    <source>
        <dbReference type="EMBL" id="MBC2890003.1"/>
    </source>
</evidence>
<dbReference type="Proteomes" id="UP000587396">
    <property type="component" value="Unassembled WGS sequence"/>
</dbReference>
<accession>A0A842JDF3</accession>
<dbReference type="AlphaFoldDB" id="A0A842JDF3"/>
<dbReference type="GO" id="GO:0016740">
    <property type="term" value="F:transferase activity"/>
    <property type="evidence" value="ECO:0007669"/>
    <property type="project" value="UniProtKB-KW"/>
</dbReference>
<proteinExistence type="predicted"/>
<name>A0A842JDF3_9ACTN</name>
<sequence>MKILHLCLACSYVDKYSYQENLLPKYHKKMGYDVEIIASLETFDKKGNRCMIPSVPLPYENEDGILVVRLPYRDNRKLSRKLRRYAGLREALEFSSPDILFIHGCQFSDIDVVTSYLKEHLEVDVYVDNHADKNNSASTFLSEYIVHRLLWRKAAHAILPYAKKFWGVLPARVSFMMEQYGVPAEKCALLPMGGDDEEVDRACNSDSIMSVYEELRIPKDNLLIVTGGKIDSNKPQVLSLMRAFTRLDLDRANLLVFGPVLADMEQEFNVLLNDDNRIVYLPWATPSESYRYFAAASLVVFPGKHSVYWEQAASVGSPLLVRKWPGLGHLDGGGNVLYIEDDSVDLFTASLRKAIEADTLKAMRASAERVAVRFRYSDIAKQSICESIASVPRTQTQMRSERD</sequence>
<dbReference type="Gene3D" id="3.40.50.2000">
    <property type="entry name" value="Glycogen Phosphorylase B"/>
    <property type="match status" value="2"/>
</dbReference>
<protein>
    <submittedName>
        <fullName evidence="1">Glycosyltransferase family 4 protein</fullName>
    </submittedName>
</protein>
<dbReference type="SUPFAM" id="SSF53756">
    <property type="entry name" value="UDP-Glycosyltransferase/glycogen phosphorylase"/>
    <property type="match status" value="1"/>
</dbReference>
<comment type="caution">
    <text evidence="1">The sequence shown here is derived from an EMBL/GenBank/DDBJ whole genome shotgun (WGS) entry which is preliminary data.</text>
</comment>
<keyword evidence="2" id="KW-1185">Reference proteome</keyword>
<dbReference type="EMBL" id="JACMSE010000009">
    <property type="protein sequence ID" value="MBC2890003.1"/>
    <property type="molecule type" value="Genomic_DNA"/>
</dbReference>
<keyword evidence="1" id="KW-0808">Transferase</keyword>
<organism evidence="1 2">
    <name type="scientific">Gordonibacter massiliensis</name>
    <name type="common">ex Traore et al. 2017</name>
    <dbReference type="NCBI Taxonomy" id="1841863"/>
    <lineage>
        <taxon>Bacteria</taxon>
        <taxon>Bacillati</taxon>
        <taxon>Actinomycetota</taxon>
        <taxon>Coriobacteriia</taxon>
        <taxon>Eggerthellales</taxon>
        <taxon>Eggerthellaceae</taxon>
        <taxon>Gordonibacter</taxon>
    </lineage>
</organism>
<gene>
    <name evidence="1" type="ORF">H7313_11730</name>
</gene>
<reference evidence="1 2" key="1">
    <citation type="submission" date="2020-08" db="EMBL/GenBank/DDBJ databases">
        <authorList>
            <person name="Liu C."/>
            <person name="Sun Q."/>
        </authorList>
    </citation>
    <scope>NUCLEOTIDE SEQUENCE [LARGE SCALE GENOMIC DNA]</scope>
    <source>
        <strain evidence="1 2">N22</strain>
    </source>
</reference>